<dbReference type="Proteomes" id="UP000887013">
    <property type="component" value="Unassembled WGS sequence"/>
</dbReference>
<sequence>MSHEDSEAAINIARVSVKVPPFWRANLEIWISQMESQLLLGGITIDITKFHHLISALQRKELDIVGDIVLTPPAEKPYTALRTRLCSQYADSEEQRIRDIISRMQISDRKLSRLLLEMRSKAGDRISEDLLKSRLPIHVQQILAISNDQLEKLAEMVDGIVAAADKLKEAKQEFQYLVETGISSGPISSGNRNLQTIEQPLGISLSHGT</sequence>
<dbReference type="OrthoDB" id="6429262at2759"/>
<proteinExistence type="predicted"/>
<evidence type="ECO:0000313" key="3">
    <source>
        <dbReference type="Proteomes" id="UP000887013"/>
    </source>
</evidence>
<evidence type="ECO:0000313" key="2">
    <source>
        <dbReference type="EMBL" id="GFU38010.1"/>
    </source>
</evidence>
<dbReference type="PANTHER" id="PTHR33327:SF3">
    <property type="entry name" value="RNA-DIRECTED DNA POLYMERASE"/>
    <property type="match status" value="1"/>
</dbReference>
<evidence type="ECO:0000259" key="1">
    <source>
        <dbReference type="Pfam" id="PF23055"/>
    </source>
</evidence>
<organism evidence="2 3">
    <name type="scientific">Nephila pilipes</name>
    <name type="common">Giant wood spider</name>
    <name type="synonym">Nephila maculata</name>
    <dbReference type="NCBI Taxonomy" id="299642"/>
    <lineage>
        <taxon>Eukaryota</taxon>
        <taxon>Metazoa</taxon>
        <taxon>Ecdysozoa</taxon>
        <taxon>Arthropoda</taxon>
        <taxon>Chelicerata</taxon>
        <taxon>Arachnida</taxon>
        <taxon>Araneae</taxon>
        <taxon>Araneomorphae</taxon>
        <taxon>Entelegynae</taxon>
        <taxon>Araneoidea</taxon>
        <taxon>Nephilidae</taxon>
        <taxon>Nephila</taxon>
    </lineage>
</organism>
<dbReference type="AlphaFoldDB" id="A0A8X6QUM8"/>
<dbReference type="EMBL" id="BMAW01035044">
    <property type="protein sequence ID" value="GFU38010.1"/>
    <property type="molecule type" value="Genomic_DNA"/>
</dbReference>
<dbReference type="InterPro" id="IPR055469">
    <property type="entry name" value="DUF7041"/>
</dbReference>
<accession>A0A8X6QUM8</accession>
<dbReference type="Pfam" id="PF23055">
    <property type="entry name" value="DUF7041"/>
    <property type="match status" value="1"/>
</dbReference>
<protein>
    <recommendedName>
        <fullName evidence="1">DUF7041 domain-containing protein</fullName>
    </recommendedName>
</protein>
<keyword evidence="3" id="KW-1185">Reference proteome</keyword>
<comment type="caution">
    <text evidence="2">The sequence shown here is derived from an EMBL/GenBank/DDBJ whole genome shotgun (WGS) entry which is preliminary data.</text>
</comment>
<reference evidence="2" key="1">
    <citation type="submission" date="2020-08" db="EMBL/GenBank/DDBJ databases">
        <title>Multicomponent nature underlies the extraordinary mechanical properties of spider dragline silk.</title>
        <authorList>
            <person name="Kono N."/>
            <person name="Nakamura H."/>
            <person name="Mori M."/>
            <person name="Yoshida Y."/>
            <person name="Ohtoshi R."/>
            <person name="Malay A.D."/>
            <person name="Moran D.A.P."/>
            <person name="Tomita M."/>
            <person name="Numata K."/>
            <person name="Arakawa K."/>
        </authorList>
    </citation>
    <scope>NUCLEOTIDE SEQUENCE</scope>
</reference>
<dbReference type="PANTHER" id="PTHR33327">
    <property type="entry name" value="ENDONUCLEASE"/>
    <property type="match status" value="1"/>
</dbReference>
<name>A0A8X6QUM8_NEPPI</name>
<feature type="domain" description="DUF7041" evidence="1">
    <location>
        <begin position="19"/>
        <end position="101"/>
    </location>
</feature>
<gene>
    <name evidence="2" type="primary">AVEN_14411_1</name>
    <name evidence="2" type="ORF">NPIL_365141</name>
</gene>